<keyword evidence="1" id="KW-0696">RNA-directed RNA polymerase</keyword>
<dbReference type="STRING" id="436010.A0A166EKH3"/>
<accession>A0A166EKH3</accession>
<dbReference type="GO" id="GO:0003723">
    <property type="term" value="F:RNA binding"/>
    <property type="evidence" value="ECO:0007669"/>
    <property type="project" value="UniProtKB-KW"/>
</dbReference>
<comment type="similarity">
    <text evidence="1">Belongs to the RdRP family.</text>
</comment>
<feature type="domain" description="RDRP core" evidence="3">
    <location>
        <begin position="126"/>
        <end position="773"/>
    </location>
</feature>
<evidence type="ECO:0000259" key="3">
    <source>
        <dbReference type="Pfam" id="PF05183"/>
    </source>
</evidence>
<gene>
    <name evidence="4" type="ORF">FIBSPDRAFT_912406</name>
</gene>
<dbReference type="AlphaFoldDB" id="A0A166EKH3"/>
<evidence type="ECO:0000256" key="2">
    <source>
        <dbReference type="SAM" id="MobiDB-lite"/>
    </source>
</evidence>
<dbReference type="EC" id="2.7.7.48" evidence="1"/>
<proteinExistence type="inferred from homology"/>
<keyword evidence="1" id="KW-0808">Transferase</keyword>
<keyword evidence="1" id="KW-0548">Nucleotidyltransferase</keyword>
<keyword evidence="1" id="KW-0694">RNA-binding</keyword>
<dbReference type="GO" id="GO:0031380">
    <property type="term" value="C:nuclear RNA-directed RNA polymerase complex"/>
    <property type="evidence" value="ECO:0007669"/>
    <property type="project" value="TreeGrafter"/>
</dbReference>
<protein>
    <recommendedName>
        <fullName evidence="1">RNA-dependent RNA polymerase</fullName>
        <ecNumber evidence="1">2.7.7.48</ecNumber>
    </recommendedName>
</protein>
<evidence type="ECO:0000313" key="4">
    <source>
        <dbReference type="EMBL" id="KZP15854.1"/>
    </source>
</evidence>
<dbReference type="Pfam" id="PF05183">
    <property type="entry name" value="RdRP"/>
    <property type="match status" value="1"/>
</dbReference>
<evidence type="ECO:0000256" key="1">
    <source>
        <dbReference type="RuleBase" id="RU363098"/>
    </source>
</evidence>
<feature type="region of interest" description="Disordered" evidence="2">
    <location>
        <begin position="852"/>
        <end position="880"/>
    </location>
</feature>
<dbReference type="GO" id="GO:0003968">
    <property type="term" value="F:RNA-directed RNA polymerase activity"/>
    <property type="evidence" value="ECO:0007669"/>
    <property type="project" value="UniProtKB-KW"/>
</dbReference>
<dbReference type="OrthoDB" id="10055769at2759"/>
<dbReference type="InterPro" id="IPR057596">
    <property type="entry name" value="RDRP_core"/>
</dbReference>
<reference evidence="4 5" key="1">
    <citation type="journal article" date="2016" name="Mol. Biol. Evol.">
        <title>Comparative Genomics of Early-Diverging Mushroom-Forming Fungi Provides Insights into the Origins of Lignocellulose Decay Capabilities.</title>
        <authorList>
            <person name="Nagy L.G."/>
            <person name="Riley R."/>
            <person name="Tritt A."/>
            <person name="Adam C."/>
            <person name="Daum C."/>
            <person name="Floudas D."/>
            <person name="Sun H."/>
            <person name="Yadav J.S."/>
            <person name="Pangilinan J."/>
            <person name="Larsson K.H."/>
            <person name="Matsuura K."/>
            <person name="Barry K."/>
            <person name="Labutti K."/>
            <person name="Kuo R."/>
            <person name="Ohm R.A."/>
            <person name="Bhattacharya S.S."/>
            <person name="Shirouzu T."/>
            <person name="Yoshinaga Y."/>
            <person name="Martin F.M."/>
            <person name="Grigoriev I.V."/>
            <person name="Hibbett D.S."/>
        </authorList>
    </citation>
    <scope>NUCLEOTIDE SEQUENCE [LARGE SCALE GENOMIC DNA]</scope>
    <source>
        <strain evidence="4 5">CBS 109695</strain>
    </source>
</reference>
<dbReference type="InterPro" id="IPR007855">
    <property type="entry name" value="RDRP"/>
</dbReference>
<dbReference type="PANTHER" id="PTHR23079">
    <property type="entry name" value="RNA-DEPENDENT RNA POLYMERASE"/>
    <property type="match status" value="1"/>
</dbReference>
<dbReference type="PANTHER" id="PTHR23079:SF55">
    <property type="entry name" value="RNA-DIRECTED RNA POLYMERASE"/>
    <property type="match status" value="1"/>
</dbReference>
<name>A0A166EKH3_9AGAM</name>
<organism evidence="4 5">
    <name type="scientific">Athelia psychrophila</name>
    <dbReference type="NCBI Taxonomy" id="1759441"/>
    <lineage>
        <taxon>Eukaryota</taxon>
        <taxon>Fungi</taxon>
        <taxon>Dikarya</taxon>
        <taxon>Basidiomycota</taxon>
        <taxon>Agaricomycotina</taxon>
        <taxon>Agaricomycetes</taxon>
        <taxon>Agaricomycetidae</taxon>
        <taxon>Atheliales</taxon>
        <taxon>Atheliaceae</taxon>
        <taxon>Athelia</taxon>
    </lineage>
</organism>
<dbReference type="EMBL" id="KV417600">
    <property type="protein sequence ID" value="KZP15854.1"/>
    <property type="molecule type" value="Genomic_DNA"/>
</dbReference>
<evidence type="ECO:0000313" key="5">
    <source>
        <dbReference type="Proteomes" id="UP000076532"/>
    </source>
</evidence>
<keyword evidence="5" id="KW-1185">Reference proteome</keyword>
<sequence length="961" mass="108313">MDDKHISWGVQWEIARGAIFHTASGQFKPRWTWSDVTSRRLDKLRGLSTAAAWKVPYVMLDKEIPTKCPSNLDIWRELDREQLALLEGKGRGLGLMGSWQDTPNWYGGQIQQICRLNKGSDGFYVTLEALEKTRSYRFARYMGSRRLLQMRIDIALLQRERDDAIQFLTRDFVVCGRIFRGFTSREDSVYLIETNRDHQRVARDHEGDKLRLSYGDFIQWHNPLDRNSRQAISKWAARWALGLSTSRPVLELEEHNIMVIDDVYSPDVKPGEKASAEKTMTDGCGLMNGAALTGMYKSGVVNLPHKPSCVQARVTGAKGMWLEHPTDDSTEPKIWIRRSQKKISLPTPLDRSHRIFELICPSRVVAPSHLNMQVISNMSHNEVPDKAFSSLINEDLQATIKPLTNWSASHLLIGVAKAVHQTGRIHGTRLQRVAPASTRALGLALGFHREEVVEADVDEESPFAHAFNAAPPGRCQFSGAPISVHENAYELLAAGFHPLRLEHLYQKMHSITKMSIDTSVKQYRITIMQSLEAFILPDPTGALEEGQLYFRSSQSLADPETGSVFTILLGDVIVIAVDCVALRDYYDVIIFSIKGKRSLASLLAGGDTAMLFWAKWLVDTFKNSPPSDPPPRLVDQMFTRDVKSVTEFSKELEQKTATEAHTALRQLAFMGLVDSKVGLLSNCHDIAVYKHGYGSEKAQYVAHVFNTAMDAQKSGLRLEPTAFKQLQRQYGGRRPDCMVHTEPSGKGFYIIPESTGAPPKRDISQTTFVLDHLVKTGDALRNKHLSEFEKPIEGKRWQRDQDLMAPYLEAQRWASMMTKDRGFDTFEEELQVLELHVKKVYEAYGKFWGAKDQSPSKPTTITKRRKKGDSASSTKTEFARQYVEGPEGQSDFLTRDLARIKASCAYANSSAAFAFSVAFKELCQIKVKASGHYVPTIGTMSEAMAVQSSFVRLYDERVDEF</sequence>
<dbReference type="Proteomes" id="UP000076532">
    <property type="component" value="Unassembled WGS sequence"/>
</dbReference>
<comment type="catalytic activity">
    <reaction evidence="1">
        <text>RNA(n) + a ribonucleoside 5'-triphosphate = RNA(n+1) + diphosphate</text>
        <dbReference type="Rhea" id="RHEA:21248"/>
        <dbReference type="Rhea" id="RHEA-COMP:14527"/>
        <dbReference type="Rhea" id="RHEA-COMP:17342"/>
        <dbReference type="ChEBI" id="CHEBI:33019"/>
        <dbReference type="ChEBI" id="CHEBI:61557"/>
        <dbReference type="ChEBI" id="CHEBI:140395"/>
        <dbReference type="EC" id="2.7.7.48"/>
    </reaction>
</comment>
<dbReference type="GO" id="GO:0030422">
    <property type="term" value="P:siRNA processing"/>
    <property type="evidence" value="ECO:0007669"/>
    <property type="project" value="TreeGrafter"/>
</dbReference>